<evidence type="ECO:0000256" key="3">
    <source>
        <dbReference type="ARBA" id="ARBA00023172"/>
    </source>
</evidence>
<evidence type="ECO:0000256" key="1">
    <source>
        <dbReference type="ARBA" id="ARBA00008857"/>
    </source>
</evidence>
<evidence type="ECO:0000259" key="7">
    <source>
        <dbReference type="PROSITE" id="PS51900"/>
    </source>
</evidence>
<dbReference type="GO" id="GO:0003677">
    <property type="term" value="F:DNA binding"/>
    <property type="evidence" value="ECO:0007669"/>
    <property type="project" value="UniProtKB-UniRule"/>
</dbReference>
<dbReference type="PANTHER" id="PTHR30349:SF64">
    <property type="entry name" value="PROPHAGE INTEGRASE INTD-RELATED"/>
    <property type="match status" value="1"/>
</dbReference>
<feature type="domain" description="Core-binding (CB)" evidence="7">
    <location>
        <begin position="73"/>
        <end position="150"/>
    </location>
</feature>
<dbReference type="KEGG" id="srt:Srot_2810"/>
<evidence type="ECO:0000313" key="9">
    <source>
        <dbReference type="Proteomes" id="UP000002247"/>
    </source>
</evidence>
<gene>
    <name evidence="8" type="ordered locus">Srot_2810</name>
</gene>
<dbReference type="PANTHER" id="PTHR30349">
    <property type="entry name" value="PHAGE INTEGRASE-RELATED"/>
    <property type="match status" value="1"/>
</dbReference>
<keyword evidence="9" id="KW-1185">Reference proteome</keyword>
<name>D6ZD55_SEGRD</name>
<feature type="compositionally biased region" description="Basic residues" evidence="5">
    <location>
        <begin position="170"/>
        <end position="183"/>
    </location>
</feature>
<feature type="domain" description="Tyr recombinase" evidence="6">
    <location>
        <begin position="181"/>
        <end position="420"/>
    </location>
</feature>
<comment type="similarity">
    <text evidence="1">Belongs to the 'phage' integrase family.</text>
</comment>
<protein>
    <submittedName>
        <fullName evidence="8">Integrase family protein</fullName>
    </submittedName>
</protein>
<dbReference type="AlphaFoldDB" id="D6ZD55"/>
<dbReference type="InterPro" id="IPR002104">
    <property type="entry name" value="Integrase_catalytic"/>
</dbReference>
<dbReference type="OrthoDB" id="4326943at2"/>
<dbReference type="Gene3D" id="1.10.443.10">
    <property type="entry name" value="Intergrase catalytic core"/>
    <property type="match status" value="1"/>
</dbReference>
<dbReference type="eggNOG" id="COG0582">
    <property type="taxonomic scope" value="Bacteria"/>
</dbReference>
<dbReference type="STRING" id="640132.Srot_2810"/>
<dbReference type="PROSITE" id="PS51898">
    <property type="entry name" value="TYR_RECOMBINASE"/>
    <property type="match status" value="1"/>
</dbReference>
<accession>D6ZD55</accession>
<dbReference type="Proteomes" id="UP000002247">
    <property type="component" value="Chromosome"/>
</dbReference>
<evidence type="ECO:0000313" key="8">
    <source>
        <dbReference type="EMBL" id="ADG99242.1"/>
    </source>
</evidence>
<dbReference type="InterPro" id="IPR013762">
    <property type="entry name" value="Integrase-like_cat_sf"/>
</dbReference>
<dbReference type="HOGENOM" id="CLU_027562_17_1_11"/>
<dbReference type="EMBL" id="CP001958">
    <property type="protein sequence ID" value="ADG99242.1"/>
    <property type="molecule type" value="Genomic_DNA"/>
</dbReference>
<organism evidence="8 9">
    <name type="scientific">Segniliparus rotundus (strain ATCC BAA-972 / CDC 1076 / CIP 108378 / DSM 44985 / JCM 13578)</name>
    <dbReference type="NCBI Taxonomy" id="640132"/>
    <lineage>
        <taxon>Bacteria</taxon>
        <taxon>Bacillati</taxon>
        <taxon>Actinomycetota</taxon>
        <taxon>Actinomycetes</taxon>
        <taxon>Mycobacteriales</taxon>
        <taxon>Segniliparaceae</taxon>
        <taxon>Segniliparus</taxon>
    </lineage>
</organism>
<keyword evidence="3" id="KW-0233">DNA recombination</keyword>
<dbReference type="Pfam" id="PF00589">
    <property type="entry name" value="Phage_integrase"/>
    <property type="match status" value="1"/>
</dbReference>
<evidence type="ECO:0000259" key="6">
    <source>
        <dbReference type="PROSITE" id="PS51898"/>
    </source>
</evidence>
<dbReference type="SUPFAM" id="SSF56349">
    <property type="entry name" value="DNA breaking-rejoining enzymes"/>
    <property type="match status" value="1"/>
</dbReference>
<feature type="region of interest" description="Disordered" evidence="5">
    <location>
        <begin position="159"/>
        <end position="192"/>
    </location>
</feature>
<dbReference type="RefSeq" id="WP_013139691.1">
    <property type="nucleotide sequence ID" value="NC_014168.1"/>
</dbReference>
<dbReference type="PROSITE" id="PS51900">
    <property type="entry name" value="CB"/>
    <property type="match status" value="1"/>
</dbReference>
<dbReference type="InterPro" id="IPR044068">
    <property type="entry name" value="CB"/>
</dbReference>
<dbReference type="CDD" id="cd01189">
    <property type="entry name" value="INT_ICEBs1_C_like"/>
    <property type="match status" value="1"/>
</dbReference>
<evidence type="ECO:0000256" key="4">
    <source>
        <dbReference type="PROSITE-ProRule" id="PRU01248"/>
    </source>
</evidence>
<dbReference type="InterPro" id="IPR050090">
    <property type="entry name" value="Tyrosine_recombinase_XerCD"/>
</dbReference>
<evidence type="ECO:0000256" key="5">
    <source>
        <dbReference type="SAM" id="MobiDB-lite"/>
    </source>
</evidence>
<dbReference type="Gene3D" id="1.10.150.130">
    <property type="match status" value="1"/>
</dbReference>
<reference evidence="8 9" key="1">
    <citation type="journal article" date="2010" name="Stand. Genomic Sci.">
        <title>Complete genome sequence of Segniliparus rotundus type strain (CDC 1076).</title>
        <authorList>
            <person name="Sikorski J."/>
            <person name="Lapidus A."/>
            <person name="Copeland A."/>
            <person name="Misra M."/>
            <person name="Glavina Del Rio T."/>
            <person name="Nolan M."/>
            <person name="Lucas S."/>
            <person name="Chen F."/>
            <person name="Tice H."/>
            <person name="Cheng J.F."/>
            <person name="Jando M."/>
            <person name="Schneider S."/>
            <person name="Bruce D."/>
            <person name="Goodwin L."/>
            <person name="Pitluck S."/>
            <person name="Liolios K."/>
            <person name="Mikhailova N."/>
            <person name="Pati A."/>
            <person name="Ivanova N."/>
            <person name="Mavromatis K."/>
            <person name="Chen A."/>
            <person name="Palaniappan K."/>
            <person name="Chertkov O."/>
            <person name="Land M."/>
            <person name="Hauser L."/>
            <person name="Chang Y.J."/>
            <person name="Jeffries C.D."/>
            <person name="Brettin T."/>
            <person name="Detter J.C."/>
            <person name="Han C."/>
            <person name="Rohde M."/>
            <person name="Goker M."/>
            <person name="Bristow J."/>
            <person name="Eisen J.A."/>
            <person name="Markowitz V."/>
            <person name="Hugenholtz P."/>
            <person name="Kyrpides N.C."/>
            <person name="Klenk H.P."/>
        </authorList>
    </citation>
    <scope>NUCLEOTIDE SEQUENCE [LARGE SCALE GENOMIC DNA]</scope>
    <source>
        <strain evidence="9">ATCC BAA-972 / CDC 1076 / CIP 108378 / DSM 44985 / JCM 13578</strain>
    </source>
</reference>
<dbReference type="InterPro" id="IPR010998">
    <property type="entry name" value="Integrase_recombinase_N"/>
</dbReference>
<evidence type="ECO:0000256" key="2">
    <source>
        <dbReference type="ARBA" id="ARBA00023125"/>
    </source>
</evidence>
<dbReference type="GO" id="GO:0015074">
    <property type="term" value="P:DNA integration"/>
    <property type="evidence" value="ECO:0007669"/>
    <property type="project" value="InterPro"/>
</dbReference>
<keyword evidence="2 4" id="KW-0238">DNA-binding</keyword>
<dbReference type="InterPro" id="IPR011010">
    <property type="entry name" value="DNA_brk_join_enz"/>
</dbReference>
<dbReference type="GO" id="GO:0006310">
    <property type="term" value="P:DNA recombination"/>
    <property type="evidence" value="ECO:0007669"/>
    <property type="project" value="UniProtKB-KW"/>
</dbReference>
<sequence>MPRPIKPLGTWGEVSANEVAPGKWVAKGRYRDWDGVSRLAEAVGPTETQAKHNLKARFATRKAPNTGPISRETTVAELWEKFRESLAMRGGSVRTIDTYSGAAKKITAALGGVRLHECDPLTLYNFLLALTPDAAHTCRSVLSGMFELAIAGRAIERNPVKDTPSTAKTARGRKGQGKARKRPRALEPAQSQDLIRQLRESELPCPPVSKGGKQVKPKGYCPTVKDYAAGADLADVFVMFAGTGLRIGELLGLLWSDIDLKEKTLTLSGKVTRGNGVGLIREEFTKSEAGDERIFALPPKAVAMLAERKKRQALTAPHGFVSATKIQKDAELLPLVFPAANGALRDPCNTQRQWRRVRVALGLEWVTSHTYRKTTATSIKEAGFDDLAASDQLGHAHVSVTQNVYYGRNKLRREVADVLDKNIG</sequence>
<proteinExistence type="inferred from homology"/>